<protein>
    <recommendedName>
        <fullName evidence="3">Carboxylic ester hydrolase</fullName>
        <ecNumber evidence="3">3.1.1.-</ecNumber>
    </recommendedName>
</protein>
<dbReference type="RefSeq" id="WP_148604146.1">
    <property type="nucleotide sequence ID" value="NZ_RXYB01000012.1"/>
</dbReference>
<feature type="domain" description="Carboxylesterase type B" evidence="4">
    <location>
        <begin position="5"/>
        <end position="508"/>
    </location>
</feature>
<comment type="caution">
    <text evidence="5">The sequence shown here is derived from an EMBL/GenBank/DDBJ whole genome shotgun (WGS) entry which is preliminary data.</text>
</comment>
<reference evidence="5 6" key="1">
    <citation type="journal article" date="2020" name="mSystems">
        <title>Defining Genomic and Predicted Metabolic Features of the Acetobacterium Genus.</title>
        <authorList>
            <person name="Ross D.E."/>
            <person name="Marshall C.W."/>
            <person name="Gulliver D."/>
            <person name="May H.D."/>
            <person name="Norman R.S."/>
        </authorList>
    </citation>
    <scope>NUCLEOTIDE SEQUENCE [LARGE SCALE GENOMIC DNA]</scope>
    <source>
        <strain evidence="5 6">DSM 9173</strain>
    </source>
</reference>
<dbReference type="EC" id="3.1.1.-" evidence="3"/>
<dbReference type="PANTHER" id="PTHR11559">
    <property type="entry name" value="CARBOXYLESTERASE"/>
    <property type="match status" value="1"/>
</dbReference>
<keyword evidence="2 3" id="KW-0378">Hydrolase</keyword>
<dbReference type="InterPro" id="IPR002018">
    <property type="entry name" value="CarbesteraseB"/>
</dbReference>
<keyword evidence="6" id="KW-1185">Reference proteome</keyword>
<dbReference type="InterPro" id="IPR029058">
    <property type="entry name" value="AB_hydrolase_fold"/>
</dbReference>
<name>A0ABR6WMG3_9FIRM</name>
<organism evidence="5 6">
    <name type="scientific">Acetobacterium tundrae</name>
    <dbReference type="NCBI Taxonomy" id="132932"/>
    <lineage>
        <taxon>Bacteria</taxon>
        <taxon>Bacillati</taxon>
        <taxon>Bacillota</taxon>
        <taxon>Clostridia</taxon>
        <taxon>Eubacteriales</taxon>
        <taxon>Eubacteriaceae</taxon>
        <taxon>Acetobacterium</taxon>
    </lineage>
</organism>
<dbReference type="InterPro" id="IPR019826">
    <property type="entry name" value="Carboxylesterase_B_AS"/>
</dbReference>
<dbReference type="PROSITE" id="PS00941">
    <property type="entry name" value="CARBOXYLESTERASE_B_2"/>
    <property type="match status" value="1"/>
</dbReference>
<dbReference type="Pfam" id="PF00135">
    <property type="entry name" value="COesterase"/>
    <property type="match status" value="1"/>
</dbReference>
<sequence length="518" mass="57504">MSITLVKTRAGIISGMKSNNPEISVFKGIPYATPPVGDRRWKEPKPLIPWNGERKAIHFGNICVQDRPAKNDFFAKEFPCEDQPMCEDCLYLNIWTPADTASEKLPVMVWLHGGLFVRGYGHKIEFDGEGLAQKGVVMVSINYRLGIFGYLAHPDLSKESSQGISGNYGLMDQLAALKWINHNISEFGGDPNNVTVFGQSAGAMSIQALVASPLASGLISKAIMQSGGGIHMLLDFPSLEYAEKIGLEFASMFQTASVEALRQVSAEDLLVKSKVFHSQEPAVFLPNVDGYMIPEDVSLAEMNGNTADISYLIGTTHDDFQMKLTEENFRKIAAFSYGGYAEKYLQLFEDRAGNLSGFSHHVSERMTAAAVAWAEIQNTLGRVPAYLYRFDHKLPEEDPDGSNKSEPSEATKISVDGIREGDYSGAFHTSELGYLFKTLSHGWRPYEKADYELSDQIAQYWTNFAKNGNPNGNGLAQWKPYTKENHCLMTLDVESKMEKVKENARVSFLCEFLSGKMN</sequence>
<dbReference type="EMBL" id="WJBB01000012">
    <property type="protein sequence ID" value="MBC3797501.1"/>
    <property type="molecule type" value="Genomic_DNA"/>
</dbReference>
<gene>
    <name evidence="5" type="ORF">GH807_10630</name>
</gene>
<evidence type="ECO:0000256" key="2">
    <source>
        <dbReference type="ARBA" id="ARBA00022801"/>
    </source>
</evidence>
<dbReference type="InterPro" id="IPR019819">
    <property type="entry name" value="Carboxylesterase_B_CS"/>
</dbReference>
<evidence type="ECO:0000256" key="3">
    <source>
        <dbReference type="RuleBase" id="RU361235"/>
    </source>
</evidence>
<dbReference type="Gene3D" id="3.40.50.1820">
    <property type="entry name" value="alpha/beta hydrolase"/>
    <property type="match status" value="1"/>
</dbReference>
<dbReference type="SUPFAM" id="SSF53474">
    <property type="entry name" value="alpha/beta-Hydrolases"/>
    <property type="match status" value="1"/>
</dbReference>
<evidence type="ECO:0000313" key="6">
    <source>
        <dbReference type="Proteomes" id="UP000653358"/>
    </source>
</evidence>
<evidence type="ECO:0000256" key="1">
    <source>
        <dbReference type="ARBA" id="ARBA00005964"/>
    </source>
</evidence>
<dbReference type="Proteomes" id="UP000653358">
    <property type="component" value="Unassembled WGS sequence"/>
</dbReference>
<proteinExistence type="inferred from homology"/>
<comment type="similarity">
    <text evidence="1 3">Belongs to the type-B carboxylesterase/lipase family.</text>
</comment>
<evidence type="ECO:0000313" key="5">
    <source>
        <dbReference type="EMBL" id="MBC3797501.1"/>
    </source>
</evidence>
<accession>A0ABR6WMG3</accession>
<dbReference type="PROSITE" id="PS00122">
    <property type="entry name" value="CARBOXYLESTERASE_B_1"/>
    <property type="match status" value="1"/>
</dbReference>
<dbReference type="InterPro" id="IPR050309">
    <property type="entry name" value="Type-B_Carboxylest/Lipase"/>
</dbReference>
<evidence type="ECO:0000259" key="4">
    <source>
        <dbReference type="Pfam" id="PF00135"/>
    </source>
</evidence>